<accession>A0A7S2ZPW9</accession>
<dbReference type="AlphaFoldDB" id="A0A7S2ZPW9"/>
<dbReference type="Gene3D" id="3.40.50.1820">
    <property type="entry name" value="alpha/beta hydrolase"/>
    <property type="match status" value="1"/>
</dbReference>
<sequence length="897" mass="99696">MSAMAFAGLYTSLRGVKNSLRVAAVCSRGARLGLRMSVSTSAGAAIKVNESMSGDGYKTPPKSILDLVDADLDPGVLLQPNVKQHILLLDRPNMPSIAEVAAPELRLAGFRINGTTYGPSRADYFLNMALQEVHDKDRKKIPIDDLPIDDSNLRKLGIGYVQWSPDGKMIAFCTHDPEYGFELWCLDVEERRAWCIAPKLRLNSVCGDPFVWLSDSKRVVAKFVIEDVELPVKNTVPTGPIVEESSEGEIRANRTYQDLLKDEHDVALFKHYTTSQLELIDVRSRERKKLGTPLSFRKASPSPDGKYLLVDIIQEPYSYLLPASRFGHSVEIWDTETGDVVETVATIPLQEKIPLAFDGVSDGPRSIGWRADVDATLYWAEAQDGGDPNVDASVRDAVFTLPAPFNGLPRRLLSLAWRYAGMIWGDDNTALAYERWYKTRSIRTHLLTPGGDLETALAEGNGPCCGRKADPSQAEALNRLLIDVKNWEDRYNDPGTILTMMNERGKPVIRLVYPEGNKPADGSETVEPSFLVQCPGASDEGDMPYLAVMDTIEAKQQIVWRSKPPLLENALNILESDEETGLPKRLLLKRESPEENPNLFIAELPEDLFENGEPQITQALTAFPHPALELKDVKRKIVTYEREDGVKLNASLFVPAGYDAARDGPLKMFMWAYPREFKSATFAGQMRDSPLRFNRLARTPLYWLTRGYAILDGPLMPVIGEGDTEPNDTYVEQLVSSAKAAVDYVVKEGIAKRDEIAIGGHSYGAFMTVTLLAQAPELFSCGIARSGAYNRTLTPFGFQAEERTLWEAAEVYQKMSPYLAADKIKAPLLLIHGEADNNPGTFPVQSERLFQALKGMGKRSRYVLLPAEGHGYRARESILHVLAEMTEWLDTHCVGQN</sequence>
<dbReference type="SUPFAM" id="SSF82171">
    <property type="entry name" value="DPP6 N-terminal domain-like"/>
    <property type="match status" value="1"/>
</dbReference>
<dbReference type="InterPro" id="IPR001375">
    <property type="entry name" value="Peptidase_S9_cat"/>
</dbReference>
<organism evidence="3">
    <name type="scientific">Rhodosorus marinus</name>
    <dbReference type="NCBI Taxonomy" id="101924"/>
    <lineage>
        <taxon>Eukaryota</taxon>
        <taxon>Rhodophyta</taxon>
        <taxon>Stylonematophyceae</taxon>
        <taxon>Stylonematales</taxon>
        <taxon>Stylonemataceae</taxon>
        <taxon>Rhodosorus</taxon>
    </lineage>
</organism>
<evidence type="ECO:0000313" key="3">
    <source>
        <dbReference type="EMBL" id="CAE0047249.1"/>
    </source>
</evidence>
<dbReference type="GO" id="GO:0004252">
    <property type="term" value="F:serine-type endopeptidase activity"/>
    <property type="evidence" value="ECO:0007669"/>
    <property type="project" value="TreeGrafter"/>
</dbReference>
<feature type="domain" description="Peptidase S9 prolyl oligopeptidase catalytic" evidence="2">
    <location>
        <begin position="739"/>
        <end position="892"/>
    </location>
</feature>
<dbReference type="GO" id="GO:0006508">
    <property type="term" value="P:proteolysis"/>
    <property type="evidence" value="ECO:0007669"/>
    <property type="project" value="InterPro"/>
</dbReference>
<evidence type="ECO:0000259" key="2">
    <source>
        <dbReference type="Pfam" id="PF00326"/>
    </source>
</evidence>
<dbReference type="InterPro" id="IPR029058">
    <property type="entry name" value="AB_hydrolase_fold"/>
</dbReference>
<evidence type="ECO:0000256" key="1">
    <source>
        <dbReference type="ARBA" id="ARBA00022801"/>
    </source>
</evidence>
<proteinExistence type="predicted"/>
<dbReference type="PANTHER" id="PTHR42776:SF28">
    <property type="entry name" value="GLUTAMYL ENDOPEPTIDASE, CHLOROPLASTIC-RELATED"/>
    <property type="match status" value="1"/>
</dbReference>
<protein>
    <recommendedName>
        <fullName evidence="2">Peptidase S9 prolyl oligopeptidase catalytic domain-containing protein</fullName>
    </recommendedName>
</protein>
<dbReference type="PANTHER" id="PTHR42776">
    <property type="entry name" value="SERINE PEPTIDASE S9 FAMILY MEMBER"/>
    <property type="match status" value="1"/>
</dbReference>
<dbReference type="Pfam" id="PF00326">
    <property type="entry name" value="Peptidase_S9"/>
    <property type="match status" value="1"/>
</dbReference>
<dbReference type="SUPFAM" id="SSF53474">
    <property type="entry name" value="alpha/beta-Hydrolases"/>
    <property type="match status" value="1"/>
</dbReference>
<name>A0A7S2ZPW9_9RHOD</name>
<dbReference type="EMBL" id="HBHW01019670">
    <property type="protein sequence ID" value="CAE0047249.1"/>
    <property type="molecule type" value="Transcribed_RNA"/>
</dbReference>
<gene>
    <name evidence="3" type="ORF">RMAR00112_LOCUS15228</name>
</gene>
<reference evidence="3" key="1">
    <citation type="submission" date="2021-01" db="EMBL/GenBank/DDBJ databases">
        <authorList>
            <person name="Corre E."/>
            <person name="Pelletier E."/>
            <person name="Niang G."/>
            <person name="Scheremetjew M."/>
            <person name="Finn R."/>
            <person name="Kale V."/>
            <person name="Holt S."/>
            <person name="Cochrane G."/>
            <person name="Meng A."/>
            <person name="Brown T."/>
            <person name="Cohen L."/>
        </authorList>
    </citation>
    <scope>NUCLEOTIDE SEQUENCE</scope>
    <source>
        <strain evidence="3">CCMP 769</strain>
    </source>
</reference>
<keyword evidence="1" id="KW-0378">Hydrolase</keyword>